<feature type="region of interest" description="Disordered" evidence="2">
    <location>
        <begin position="5555"/>
        <end position="5579"/>
    </location>
</feature>
<feature type="compositionally biased region" description="Basic and acidic residues" evidence="2">
    <location>
        <begin position="394"/>
        <end position="412"/>
    </location>
</feature>
<feature type="region of interest" description="Disordered" evidence="2">
    <location>
        <begin position="1922"/>
        <end position="1944"/>
    </location>
</feature>
<feature type="region of interest" description="Disordered" evidence="2">
    <location>
        <begin position="1739"/>
        <end position="1803"/>
    </location>
</feature>
<feature type="compositionally biased region" description="Polar residues" evidence="2">
    <location>
        <begin position="152"/>
        <end position="165"/>
    </location>
</feature>
<feature type="region of interest" description="Disordered" evidence="2">
    <location>
        <begin position="5885"/>
        <end position="5904"/>
    </location>
</feature>
<feature type="compositionally biased region" description="Low complexity" evidence="2">
    <location>
        <begin position="219"/>
        <end position="228"/>
    </location>
</feature>
<feature type="compositionally biased region" description="Polar residues" evidence="2">
    <location>
        <begin position="5398"/>
        <end position="5419"/>
    </location>
</feature>
<feature type="region of interest" description="Disordered" evidence="2">
    <location>
        <begin position="3538"/>
        <end position="3585"/>
    </location>
</feature>
<feature type="region of interest" description="Disordered" evidence="2">
    <location>
        <begin position="64"/>
        <end position="286"/>
    </location>
</feature>
<feature type="compositionally biased region" description="Basic and acidic residues" evidence="2">
    <location>
        <begin position="112"/>
        <end position="133"/>
    </location>
</feature>
<dbReference type="InterPro" id="IPR033489">
    <property type="entry name" value="RBBP6"/>
</dbReference>
<proteinExistence type="predicted"/>
<keyword evidence="5" id="KW-1185">Reference proteome</keyword>
<feature type="region of interest" description="Disordered" evidence="2">
    <location>
        <begin position="1034"/>
        <end position="1070"/>
    </location>
</feature>
<feature type="compositionally biased region" description="Basic and acidic residues" evidence="2">
    <location>
        <begin position="1545"/>
        <end position="1559"/>
    </location>
</feature>
<feature type="region of interest" description="Disordered" evidence="2">
    <location>
        <begin position="6149"/>
        <end position="6206"/>
    </location>
</feature>
<dbReference type="OrthoDB" id="5980453at2759"/>
<feature type="region of interest" description="Disordered" evidence="2">
    <location>
        <begin position="745"/>
        <end position="772"/>
    </location>
</feature>
<feature type="region of interest" description="Disordered" evidence="2">
    <location>
        <begin position="5732"/>
        <end position="5759"/>
    </location>
</feature>
<feature type="region of interest" description="Disordered" evidence="2">
    <location>
        <begin position="3958"/>
        <end position="4024"/>
    </location>
</feature>
<feature type="compositionally biased region" description="Basic and acidic residues" evidence="2">
    <location>
        <begin position="1387"/>
        <end position="1404"/>
    </location>
</feature>
<feature type="compositionally biased region" description="Basic and acidic residues" evidence="2">
    <location>
        <begin position="745"/>
        <end position="755"/>
    </location>
</feature>
<feature type="compositionally biased region" description="Polar residues" evidence="2">
    <location>
        <begin position="4928"/>
        <end position="4952"/>
    </location>
</feature>
<feature type="compositionally biased region" description="Basic and acidic residues" evidence="2">
    <location>
        <begin position="3211"/>
        <end position="3227"/>
    </location>
</feature>
<feature type="compositionally biased region" description="Polar residues" evidence="2">
    <location>
        <begin position="5443"/>
        <end position="5457"/>
    </location>
</feature>
<feature type="region of interest" description="Disordered" evidence="2">
    <location>
        <begin position="4144"/>
        <end position="4167"/>
    </location>
</feature>
<feature type="region of interest" description="Disordered" evidence="2">
    <location>
        <begin position="2844"/>
        <end position="2883"/>
    </location>
</feature>
<feature type="region of interest" description="Disordered" evidence="2">
    <location>
        <begin position="2713"/>
        <end position="2745"/>
    </location>
</feature>
<feature type="compositionally biased region" description="Basic and acidic residues" evidence="2">
    <location>
        <begin position="805"/>
        <end position="816"/>
    </location>
</feature>
<feature type="region of interest" description="Disordered" evidence="2">
    <location>
        <begin position="1189"/>
        <end position="1211"/>
    </location>
</feature>
<feature type="compositionally biased region" description="Basic and acidic residues" evidence="2">
    <location>
        <begin position="3549"/>
        <end position="3581"/>
    </location>
</feature>
<feature type="compositionally biased region" description="Basic and acidic residues" evidence="2">
    <location>
        <begin position="3007"/>
        <end position="3053"/>
    </location>
</feature>
<feature type="compositionally biased region" description="Low complexity" evidence="2">
    <location>
        <begin position="4318"/>
        <end position="4333"/>
    </location>
</feature>
<feature type="compositionally biased region" description="Low complexity" evidence="2">
    <location>
        <begin position="4899"/>
        <end position="4916"/>
    </location>
</feature>
<feature type="compositionally biased region" description="Basic residues" evidence="2">
    <location>
        <begin position="3734"/>
        <end position="3743"/>
    </location>
</feature>
<feature type="chain" id="PRO_5018231429" evidence="3">
    <location>
        <begin position="31"/>
        <end position="6206"/>
    </location>
</feature>
<sequence length="6206" mass="700883">MFGWSPPNILATLALFHSLLLHLNLSPIQAKPYPKQDLLSTYTTGNLGGLNEGDWPDNINYKNGDHIERDKRSPTEVEDELPKSSYEQLLTVEPQKRQGIETPIQPLTSDSGVDKDTLLHLNTEENVRSKVDQPESESIGVPVEEEKKGSDNGATDSSVADHQQGSMENSVSSKSKSEELKEGEDSSSRENENNVHKKQEESGELQTENNGVNDKADSSSDNVNSSGRSAEKNSANVQESKTTVSTVVDENAQVRSVQDNADESKKMGSLPNDKNAVKFPGSPSQLGNSVAKAVIVGKQASPQEAQTLIKENVNKQVSGDETKTPTEKLETQVTTATSGEQNAASALGRKENLSTKTQSSSQESEAAIHTVPQIQNAPVGPIRDALGNSGSEIVKTRGASDLDSYAERDGEAKPSNGPEVGHFQVDDKSADLEINANSAGVKVKAKPASLQVVSRPGSHSASAAAQERSFYHHYHYPPYHLHHHWYPGMRRSYGHFHRRHFYNPYHSYPERRGFESFYDDAPFYRRHLHYWYPHHHRHHFRDSYLYERSRMEEPEEYPEHHGRKRHKRRFRHMNGPFRRQFYNNIPIMNGMESPQMGMMPEEGTMPQLPIGGGMPFTQRQNIITPMPPPINVAGNPPPGLLGGVNPQNFMMNGMNGLNNFNSANQMNNINTFGGINDMSNMGTAGLNSLGPMGAMEGLPGGVNGGMQGMAPTNEIPVRSLGARNVNSPSEAPRMAFKKTKILSGKKNETDKHDTGKAPLYKQHGAGKASKRKVNIKSWEKTLKRYHRLNVFTSRKHERHQYRRNAKSDEKKNDTKTHSLSHPHAQQPKEVKGNRKNSIVMHRPPIIYHPPPEIYHRPDIVVHRAPIMLHRPPIIYHQPPVVVHRPAIIYHQPPIVFHQPPPVVHQPILHSHDTWVTKPMVYHTASMVSHAKTYYGIPSHVYSGDYGEGCHGAHCSYRKGKVPHQAKNSTQPDHFKKTKRDSLGDYMAYFTNLWKPKVLKKREIYDQYDFITSTEGSKEKLSYKNMDVDVVNKRDTSSERIKGKLKLRRETEQDDGDDSKDGTQNKKKKDVVVNRPPIIYHPPPEIYHRPDIVVHRPPLVIHRPPIIYHQPPVIVHRPAVVYHQPPIVFHQPPPAVSQPLLYSHDSFTVHPSFYATHHGSVVRDFGHYVGVPNVITNYGNPLFGRPPPIGKRSKIEGSSSSENATVADSNNITAVASKKTSFEDNSKKAKNETNEKAGKKNTVIVRRPPIIYHPPPEIYHRPIIVVHRPPIMIHRAPIFYHQPPVVVHRPAIVYHQPPLVFHQPPPMVHQPVLKSHDTWISHPVVVPYSSRVLHHHTYVGVPDAYTVHHFGGGHGYSFYKSHILKHTKSLEEEASARNKISGDTNSTKLEEDSSHKPFHERKENVTSRLTTKKAKSQKGGKKNAVIVRRPPVIYHPPPEIYHRPEIVVHRAPIVIHRAPIIYHQPPVIVHRPAIVYHQPALIFHQPPPVVHQPVFRSHDTYVHRPLVRLYGSRMHHVGHLYHIPHAYYHGHGGGVHYMAYGKSKVPAKEKTEEEKGDTRATVKGKRGHKKSKPGRKGHRIRRKHIPLTRSKDKTETGTKLHKSHSFPVKYHKAKEVTEKANKKNSVVIHRPPIIYHPPPEIYHRPDIVVHRAPIVLYRAPIIYHQPPVVVHRPAIVYHQPPIVFHQPPPMVHQPVLHSHDTWVTKPVVIPYASHVRHVATYKGVPHEEIFMHGIGTGAFGKSHVPMKATRRDKVHRVEENDQDSGEKTKTKTESDTPTNEKQSNKTEHADGAKQNKENSAKLGAGERIARALSDSLIHKQWETRSPVGAQTRIQRSLHSLLPYFSDPVESGYSSEFSLSPQRHTVISGETATRIQRSIDDVWSPYTKPLTSSVNSRIGASARIQRALADPRTTFEGETAYEMYKRSSEETQTSTPDENADKNTNSTKKTLLIIHRPPILYHPPSHMIHRPSIVVHRPDIIVHRHPIVFHRPPILVHRPPIIIHRQPVLIHRPPIIVHRPPLVFHRPPIIIHRRPYIIHHHPILFHRPPIIIHKGPQMIVHHSHLIHHYPMHMIHMHCPGCGYGKSTVARIEDKSTENDIMKTSQSDQSFKDATNEDSKGKSSNKPKRSVADKKSKKSAVETDHDRKKKDSRKKKKDVVVNRPPIIYHPPPEVYHRPDIVVHRAPILIHRPPIVYHQPPVVVHRPAVVYHQPPIVFHQPAPAVNQPVLYSHDSFVVHPMAFASHMGSVVNDAGHYVGLPHGGVTNYPGNIPRGPTGHMFPTLNQAHWARRTEVSKPQGANPVKNSDQGHLEHQKYTNELKDHERKHLGKVHAAPTQQKSKHTKGERKNKVIVARPPMIYHPPPEIYDRPDIVVHRPDIVIHRPSIVYHQPSVVVHRAPVVYQQPPVVFHQPSPMVSQPIYNAHDTYVAHPVFHPQVSHIAHSSTYVGAPHLYPGHNDYGWGLSGHLPAEQTAQYHYASNYGYSGINGYTPSPAYDAYGYSSYGPAFGRSEVENSKSKSSKKKHERKHLKDSFLKKNNNASRKRRSAELSKRHLHHHHRHHHHSQHHRHSHHHRGSKRFYHLRPISAFAHPGHRKHVVIIHRPPLIYHPPPQVYRQPDILMHLPPLVYNRPAIMFQQPPTIVHHPPIIYHQPPVVFHNPPPIIHTPVIHSHEIFTPHAQHIMVPTSPYLHPSGNYFGSVVQGTAYGKSHIERMNTSSYKIESETKERGDVQKTKPDEKREASRSRTEKLVNNENAKKQNVGLVVHQPPIVYHPPPDIFDKPTVVMHPPPLVVHRPPILIHRAPVVVHRPPVIIHRPPIVLHHPTPVYHVPHLFHPMRFAFGKSSIEKDNSKVSKEDNSGKGGHIAKSTTAKEVGEKSEDKKGERKNLVVVHRPPMIYHPPPEIYDRPNVIMHRPDIVVHRPSIVYHQPSVVVHRPPIIYRQPPIIFHQPPPMINQPIMHVHDTYLAHPIPVPYTSQIHHTATYVGAPHYFHRQPFGAYVGHAFGKSAVEKVENRKTSKDEKNSQKKTSKSGDKFHSKLKRDTRDEDETKAKSSEKSKGHKKNKVVIARPPMIYHPPAEIYDRPNIVVHRPDIVIHRPSIVYHQPSVVVHRPPVIYQQPPVVFHQPPPLVHQPIMHAHDTYVAHPVPVPYSSHIQHTSTYVGSPHHYPGGWNYGWSQPRFFSPAFGKSKVPKTSSESLKGKKSKESQRDKHKRAAKDDQTKNDKEVKPKSERKSKKKNQVVIRRPPLIYHPPPEVYHKPDVVMHRPDIVIHRPPVVYHQPSVVVHRPPVVYQQPPVVFHQPSPTVSQPIFHAHDTYLSHPYFTPYTSSVSTGGNYVGAPHFYGSGWGMGGDMYGFHSAFGKSDVAKVHKKQKKQGDKEVYKGSKRTLEQEAKSLEDVVKLKNETKTTLNGNKKNLVIMRRPPLIYHPPPEVYHKPDVVMHRPDIVIHRPSIVFHQPSVVVHRPPVIYHQPPVVFHQPSPMVHQPIFHSHDTYLAHPHFVPFASHVHHTHSYVGAPHFYPGDWGWEGSNYDYGFHHAFGKSKVEKAGKQKNKSKNIERESEESRRTLHRTEVRKISEKGSREDSSKGNKKNLVVMHRPPLIYHPPPEIYHRPDIVVHRPDLVIHRPSVVFHQPSVVVHRPPVIYHQPPVVFHQPSPMVHQPIFHAHETYLAHPHFVPFMSHLSHAGSYVGAPHFYPGHFGHGIGHFMGHAFYKSKVEKGSKKGSVGTIERGKEGNQITHSKKAPRSKSKRDTSESSKASETLLKSTLLAHNIKGGTQRAQKKLSGNAQAKSVSLHPQKEDKKRHRKGHKKNMVVIQRPALIYHPPPEIYDRPDIIVHRPDFVIHQPSVVYHQPSVVVHRPPVIYNPPPVVFHQPSPMVHQPMYTAHDIYHSRPSFVPYSSQIKHTHTYVGAPHYYAGGWRANYVAPTAPVNRRVLPRPNPAAFSKSRAFSKSLVEKHLDKAQELSKTHEKHSEKKHIKSPHRAVKKAGIRKQRSVEPDKNSTTTYHSLKDKLHKKGHQSGKGGKKNQVVLRRPPLVYHPPPEVYHKPDIIVHRPDIVLHQPSVVYHQPSVIVHRPPVIYNQPPVVFHQPAPMVRQPIFHAHEQYMAHPAFVPFTSHVQHSGTYLGAPNFFGGRWNYGYGNAFGKSHVLKYRSKSEKPKKRHRKQETRPEGKKGYILHPQKVKDVKASRKNDIVVSRPPIIYHPPPEIYHRPDIVVHRAPIVLHRPPIIYHQPPVVVHRPAVVYHQPPIVFHQPPPAVNQPILHSHDSFILRPAARFLPQGSTVTHSMSYVGIPNHVIHGDELDFHHFHRSHIEHSAKDKLNGKSSKPQITKSTISKTTTTKTENTETIITDQTQKKTLRSTINQHPLTKRQLMGSHSLYGSVSPINDVEDLHKSIEQKEKMSIIPGNTSIREHEVAKRSYKPSYDVTKRQLILPESTDSIPSVYNQLETAALQNQALLEAQEIPNPNGINMEHLPGFGANLKAIQELEGSPVAPSRFPLPLQQYLPATPKDDSPDVRVHVETAKSSIPPRKRGKRQLVPLYQQQGPVIPRVLYQAPNPGSVGVIHTTAPSSLYNLFNAYHPAYRAMPNALSYLSMVPQLPHRPHVNINVQSARSTIPMHILEKRSKDLKSKRQILALTPPVPRVMPLGFDGTGIIRNYPTYSPFATMSRLSPPLLPYLKYADDSDPSEPAYPEALPLFHQYPQQVHRSYNTLPEDGNTDSLPLSPWASYLAALYNSFLGYPLYHRHHKPKVRVEVQASKSHIPKVLKTENKHTVHSRAPITKRQLLNYIPESSFPIGHYTLPTALNYGVEGIPFHHTPRVNINVETTKKNGIPAVKEIKGSKKRGSIKHREENKTGEKRDEMIDGEQNGPEMFPNRGNPEFANAPENQFVATSETAESEEGPTSNNEGQPQGQEENFQQQSQEEEVGEREDLQQNSGQQLLPSQDQPVMEPSTSQPQDLRAFNPPLQLPVQQPPQSAFQVPFQAPFVVPFQGILPSALPVAPAIPVAEQPSSQQETEPEVVQPKHTSINVNVAEKSTVPKKRSKKRKHPLHKRQFLPTTQGYVPAYGVPLSYNSGASLPDKKRPRVSISVQTARRSTTQQPNNKRESISLLTRFPAMQVLPQTFKQNGVMMPAFNTLPINHKLKANGMLIEELQRQKKHKIPQRSRGIKTGKDGQISQKEKLRTPPKIPWGRRKENAKKRQFYAVPQSLSAGQQYPLLSRPNLQPRPRVSVNVEVSKRKIDFQKVMPQSRDVKRTLEENDGPTFSKIAMKRQVYGIDQPPHMVHFPVVGAPILTQTPVVNQRPRVSVHVETAKKKYKLSRKIDPEKEAERKRKRQIYGLSELPHEGLPVPLAGQGEALNGYFPITEHNPHVSVNVKASKRSDDDDDVIHKRQIFVQPVEQDQEQVAMTNGEESSQSQEPNQVGVIQSPTPEKEQFHSLPALIQSNAGATETQQVEELSQGDAQPSRAGLSETDYERPRISVQVESSKRSKYERERKINQPIGPNFRTAPWKGAKRQLQQKEIQREDYEPEQEATAANPGDLLQEQRPRVSVDVNVAKKKHSVTRISSSKKIKYHGHTAKASNPERRQIIVPFAGGINAIQGNPAQSTQFMMGKDQEENRQGVQEASMPLQSQVEDSDQQQQQQQQPTQQNLQPIAFLQRDQQQQQQFPAFQQAIIPVANAVEEKTRPKVSISVQTAKSSISKRKDHARTLKSTKKLPVDQKLRRQLFGTVPLLSSLGQSTLNGIPKENRRSDVPQSTQELPNHIQKGQRLWKRQLYNYLGGQQETQFVPTQSLQSATDAQQPRQALQIQPIQTVTQDDGAQLSPFNLPQASLLQISNQGSSQTYPTQVEAPESTEQASTTPIQPVESSSNLVRPFQSPRVSINVQTAKSNVPSPHRLYHDHGLKDNARNSKGKKFKRQLDLLGGGLIERRRGPKVLGGLKKPRPENLFGLGNNLNKPVEVFTDPISNLIGGGGAGRKTPKLGGIRLDSPTGVGALPLKGAATALESALPPELSASNILQDSPTEAVSPFTQETRIANEPLFRPPSGIAGPQLDTVEREGDRTNEIPLNDMPSMRPAVLPLPSINRVFLPNLAVPPAAPPQVNPLLLTPRVFPIGPLLPLPSPAPVPLSMEETEPTEVPQVPPRFAPIFPPIFPLPDPGFAPNPASTAPDSLLPEPGDEKPSVHVNVETSRSSVPETDHYYKQHANSPAKRG</sequence>
<feature type="compositionally biased region" description="Basic residues" evidence="2">
    <location>
        <begin position="789"/>
        <end position="804"/>
    </location>
</feature>
<dbReference type="Proteomes" id="UP000275408">
    <property type="component" value="Unassembled WGS sequence"/>
</dbReference>
<dbReference type="EMBL" id="RCHS01002905">
    <property type="protein sequence ID" value="RMX45029.1"/>
    <property type="molecule type" value="Genomic_DNA"/>
</dbReference>
<keyword evidence="3" id="KW-0732">Signal</keyword>
<feature type="compositionally biased region" description="Basic and acidic residues" evidence="2">
    <location>
        <begin position="5480"/>
        <end position="5492"/>
    </location>
</feature>
<feature type="compositionally biased region" description="Basic and acidic residues" evidence="2">
    <location>
        <begin position="2717"/>
        <end position="2745"/>
    </location>
</feature>
<feature type="region of interest" description="Disordered" evidence="2">
    <location>
        <begin position="5389"/>
        <end position="5419"/>
    </location>
</feature>
<dbReference type="GO" id="GO:0016567">
    <property type="term" value="P:protein ubiquitination"/>
    <property type="evidence" value="ECO:0007669"/>
    <property type="project" value="InterPro"/>
</dbReference>
<feature type="region of interest" description="Disordered" evidence="2">
    <location>
        <begin position="5150"/>
        <end position="5186"/>
    </location>
</feature>
<feature type="compositionally biased region" description="Polar residues" evidence="2">
    <location>
        <begin position="331"/>
        <end position="344"/>
    </location>
</feature>
<feature type="region of interest" description="Disordered" evidence="2">
    <location>
        <begin position="5443"/>
        <end position="5533"/>
    </location>
</feature>
<feature type="region of interest" description="Disordered" evidence="2">
    <location>
        <begin position="4828"/>
        <end position="4967"/>
    </location>
</feature>
<feature type="compositionally biased region" description="Polar residues" evidence="2">
    <location>
        <begin position="5083"/>
        <end position="5097"/>
    </location>
</feature>
<feature type="region of interest" description="Disordered" evidence="2">
    <location>
        <begin position="5607"/>
        <end position="5644"/>
    </location>
</feature>
<feature type="compositionally biased region" description="Basic and acidic residues" evidence="2">
    <location>
        <begin position="2127"/>
        <end position="2143"/>
    </location>
</feature>
<feature type="compositionally biased region" description="Low complexity" evidence="2">
    <location>
        <begin position="354"/>
        <end position="367"/>
    </location>
</feature>
<feature type="compositionally biased region" description="Basic and acidic residues" evidence="2">
    <location>
        <begin position="4843"/>
        <end position="4857"/>
    </location>
</feature>
<feature type="compositionally biased region" description="Basic and acidic residues" evidence="2">
    <location>
        <begin position="3958"/>
        <end position="3967"/>
    </location>
</feature>
<feature type="region of interest" description="Disordered" evidence="2">
    <location>
        <begin position="4309"/>
        <end position="4333"/>
    </location>
</feature>
<feature type="region of interest" description="Disordered" evidence="2">
    <location>
        <begin position="308"/>
        <end position="422"/>
    </location>
</feature>
<feature type="compositionally biased region" description="Polar residues" evidence="2">
    <location>
        <begin position="1928"/>
        <end position="1944"/>
    </location>
</feature>
<feature type="compositionally biased region" description="Basic and acidic residues" evidence="2">
    <location>
        <begin position="318"/>
        <end position="330"/>
    </location>
</feature>
<feature type="compositionally biased region" description="Basic residues" evidence="2">
    <location>
        <begin position="1561"/>
        <end position="1585"/>
    </location>
</feature>
<feature type="compositionally biased region" description="Basic residues" evidence="2">
    <location>
        <begin position="4144"/>
        <end position="4159"/>
    </location>
</feature>
<feature type="compositionally biased region" description="Low complexity" evidence="2">
    <location>
        <begin position="5624"/>
        <end position="5644"/>
    </location>
</feature>
<feature type="compositionally biased region" description="Polar residues" evidence="2">
    <location>
        <begin position="232"/>
        <end position="259"/>
    </location>
</feature>
<feature type="compositionally biased region" description="Basic residues" evidence="2">
    <location>
        <begin position="5555"/>
        <end position="5572"/>
    </location>
</feature>
<feature type="region of interest" description="Disordered" evidence="2">
    <location>
        <begin position="2507"/>
        <end position="2574"/>
    </location>
</feature>
<feature type="region of interest" description="Disordered" evidence="2">
    <location>
        <begin position="2093"/>
        <end position="2162"/>
    </location>
</feature>
<feature type="region of interest" description="Disordered" evidence="2">
    <location>
        <begin position="789"/>
        <end position="834"/>
    </location>
</feature>
<feature type="compositionally biased region" description="Basic and acidic residues" evidence="2">
    <location>
        <begin position="1748"/>
        <end position="1773"/>
    </location>
</feature>
<dbReference type="GO" id="GO:0006397">
    <property type="term" value="P:mRNA processing"/>
    <property type="evidence" value="ECO:0007669"/>
    <property type="project" value="InterPro"/>
</dbReference>
<dbReference type="PANTHER" id="PTHR15439">
    <property type="entry name" value="RETINOBLASTOMA-BINDING PROTEIN 6"/>
    <property type="match status" value="1"/>
</dbReference>
<feature type="coiled-coil region" evidence="1">
    <location>
        <begin position="3373"/>
        <end position="3400"/>
    </location>
</feature>
<feature type="compositionally biased region" description="Basic and acidic residues" evidence="2">
    <location>
        <begin position="5892"/>
        <end position="5903"/>
    </location>
</feature>
<feature type="region of interest" description="Disordered" evidence="2">
    <location>
        <begin position="3182"/>
        <end position="3240"/>
    </location>
</feature>
<feature type="region of interest" description="Disordered" evidence="2">
    <location>
        <begin position="5833"/>
        <end position="5865"/>
    </location>
</feature>
<keyword evidence="1" id="KW-0175">Coiled coil</keyword>
<feature type="region of interest" description="Disordered" evidence="2">
    <location>
        <begin position="3007"/>
        <end position="3061"/>
    </location>
</feature>
<feature type="compositionally biased region" description="Basic and acidic residues" evidence="2">
    <location>
        <begin position="2844"/>
        <end position="2855"/>
    </location>
</feature>
<feature type="compositionally biased region" description="Basic and acidic residues" evidence="2">
    <location>
        <begin position="2869"/>
        <end position="2883"/>
    </location>
</feature>
<feature type="region of interest" description="Disordered" evidence="2">
    <location>
        <begin position="1373"/>
        <end position="1421"/>
    </location>
</feature>
<protein>
    <submittedName>
        <fullName evidence="4">Uncharacterized protein</fullName>
    </submittedName>
</protein>
<feature type="compositionally biased region" description="Basic and acidic residues" evidence="2">
    <location>
        <begin position="2107"/>
        <end position="2118"/>
    </location>
</feature>
<feature type="compositionally biased region" description="Basic residues" evidence="2">
    <location>
        <begin position="3968"/>
        <end position="3987"/>
    </location>
</feature>
<reference evidence="4 5" key="1">
    <citation type="journal article" date="2018" name="Sci. Rep.">
        <title>Comparative analysis of the Pocillopora damicornis genome highlights role of immune system in coral evolution.</title>
        <authorList>
            <person name="Cunning R."/>
            <person name="Bay R.A."/>
            <person name="Gillette P."/>
            <person name="Baker A.C."/>
            <person name="Traylor-Knowles N."/>
        </authorList>
    </citation>
    <scope>NUCLEOTIDE SEQUENCE [LARGE SCALE GENOMIC DNA]</scope>
    <source>
        <strain evidence="4">RSMAS</strain>
        <tissue evidence="4">Whole animal</tissue>
    </source>
</reference>
<feature type="compositionally biased region" description="Polar residues" evidence="2">
    <location>
        <begin position="1195"/>
        <end position="1211"/>
    </location>
</feature>
<feature type="signal peptide" evidence="3">
    <location>
        <begin position="1"/>
        <end position="30"/>
    </location>
</feature>
<feature type="region of interest" description="Disordered" evidence="2">
    <location>
        <begin position="3713"/>
        <end position="3804"/>
    </location>
</feature>
<feature type="compositionally biased region" description="Polar residues" evidence="2">
    <location>
        <begin position="5848"/>
        <end position="5865"/>
    </location>
</feature>
<feature type="region of interest" description="Disordered" evidence="2">
    <location>
        <begin position="2321"/>
        <end position="2345"/>
    </location>
</feature>
<evidence type="ECO:0000256" key="3">
    <source>
        <dbReference type="SAM" id="SignalP"/>
    </source>
</evidence>
<feature type="compositionally biased region" description="Basic residues" evidence="2">
    <location>
        <begin position="2549"/>
        <end position="2574"/>
    </location>
</feature>
<evidence type="ECO:0000313" key="4">
    <source>
        <dbReference type="EMBL" id="RMX45029.1"/>
    </source>
</evidence>
<evidence type="ECO:0000313" key="5">
    <source>
        <dbReference type="Proteomes" id="UP000275408"/>
    </source>
</evidence>
<accession>A0A3M6TUQ3</accession>
<dbReference type="STRING" id="46731.A0A3M6TUQ3"/>
<feature type="compositionally biased region" description="Polar residues" evidence="2">
    <location>
        <begin position="4880"/>
        <end position="4890"/>
    </location>
</feature>
<evidence type="ECO:0000256" key="2">
    <source>
        <dbReference type="SAM" id="MobiDB-lite"/>
    </source>
</evidence>
<feature type="compositionally biased region" description="Basic residues" evidence="2">
    <location>
        <begin position="1409"/>
        <end position="1420"/>
    </location>
</feature>
<dbReference type="GO" id="GO:0061630">
    <property type="term" value="F:ubiquitin protein ligase activity"/>
    <property type="evidence" value="ECO:0007669"/>
    <property type="project" value="InterPro"/>
</dbReference>
<feature type="compositionally biased region" description="Basic residues" evidence="2">
    <location>
        <begin position="5151"/>
        <end position="5164"/>
    </location>
</feature>
<name>A0A3M6TUQ3_POCDA</name>
<gene>
    <name evidence="4" type="ORF">pdam_00011478</name>
</gene>
<feature type="compositionally biased region" description="Polar residues" evidence="2">
    <location>
        <begin position="3750"/>
        <end position="3759"/>
    </location>
</feature>
<feature type="compositionally biased region" description="Basic and acidic residues" evidence="2">
    <location>
        <begin position="175"/>
        <end position="201"/>
    </location>
</feature>
<feature type="compositionally biased region" description="Basic residues" evidence="2">
    <location>
        <begin position="2144"/>
        <end position="2154"/>
    </location>
</feature>
<feature type="compositionally biased region" description="Basic and acidic residues" evidence="2">
    <location>
        <begin position="1588"/>
        <end position="1597"/>
    </location>
</feature>
<feature type="region of interest" description="Disordered" evidence="2">
    <location>
        <begin position="5071"/>
        <end position="5099"/>
    </location>
</feature>
<comment type="caution">
    <text evidence="4">The sequence shown here is derived from an EMBL/GenBank/DDBJ whole genome shotgun (WGS) entry which is preliminary data.</text>
</comment>
<organism evidence="4 5">
    <name type="scientific">Pocillopora damicornis</name>
    <name type="common">Cauliflower coral</name>
    <name type="synonym">Millepora damicornis</name>
    <dbReference type="NCBI Taxonomy" id="46731"/>
    <lineage>
        <taxon>Eukaryota</taxon>
        <taxon>Metazoa</taxon>
        <taxon>Cnidaria</taxon>
        <taxon>Anthozoa</taxon>
        <taxon>Hexacorallia</taxon>
        <taxon>Scleractinia</taxon>
        <taxon>Astrocoeniina</taxon>
        <taxon>Pocilloporidae</taxon>
        <taxon>Pocillopora</taxon>
    </lineage>
</organism>
<feature type="compositionally biased region" description="Basic and acidic residues" evidence="2">
    <location>
        <begin position="64"/>
        <end position="75"/>
    </location>
</feature>
<feature type="compositionally biased region" description="Basic residues" evidence="2">
    <location>
        <begin position="2515"/>
        <end position="2524"/>
    </location>
</feature>
<feature type="region of interest" description="Disordered" evidence="2">
    <location>
        <begin position="1545"/>
        <end position="1605"/>
    </location>
</feature>
<evidence type="ECO:0000256" key="1">
    <source>
        <dbReference type="SAM" id="Coils"/>
    </source>
</evidence>
<feature type="compositionally biased region" description="Basic residues" evidence="2">
    <location>
        <begin position="4006"/>
        <end position="4019"/>
    </location>
</feature>
<feature type="compositionally biased region" description="Basic and acidic residues" evidence="2">
    <location>
        <begin position="1781"/>
        <end position="1798"/>
    </location>
</feature>